<reference evidence="2" key="1">
    <citation type="journal article" date="2020" name="mSystems">
        <title>Genome- and Community-Level Interaction Insights into Carbon Utilization and Element Cycling Functions of Hydrothermarchaeota in Hydrothermal Sediment.</title>
        <authorList>
            <person name="Zhou Z."/>
            <person name="Liu Y."/>
            <person name="Xu W."/>
            <person name="Pan J."/>
            <person name="Luo Z.H."/>
            <person name="Li M."/>
        </authorList>
    </citation>
    <scope>NUCLEOTIDE SEQUENCE [LARGE SCALE GENOMIC DNA]</scope>
    <source>
        <strain evidence="2">HyVt-483</strain>
    </source>
</reference>
<dbReference type="InterPro" id="IPR006531">
    <property type="entry name" value="Gp5/Vgr_OB"/>
</dbReference>
<evidence type="ECO:0000259" key="1">
    <source>
        <dbReference type="Pfam" id="PF04717"/>
    </source>
</evidence>
<dbReference type="EMBL" id="DRMH01000076">
    <property type="protein sequence ID" value="HFC97923.1"/>
    <property type="molecule type" value="Genomic_DNA"/>
</dbReference>
<dbReference type="Gene3D" id="2.40.50.230">
    <property type="entry name" value="Gp5 N-terminal domain"/>
    <property type="match status" value="1"/>
</dbReference>
<protein>
    <submittedName>
        <fullName evidence="2">Phage baseplate assembly protein V</fullName>
    </submittedName>
</protein>
<name>A0A7C3GU98_9BACT</name>
<dbReference type="Pfam" id="PF04717">
    <property type="entry name" value="Phage_base_V"/>
    <property type="match status" value="1"/>
</dbReference>
<dbReference type="InterPro" id="IPR037026">
    <property type="entry name" value="Vgr_OB-fold_dom_sf"/>
</dbReference>
<sequence>MIEEIRGDLESLARIVFRIIRVGVVVATYPERGTVRVRFLDQDGEVSYEMRVLVRKTHRDRDYWMPDVGEQVLCAFLPYGREQGFVLGAFYSSADPVSVADQEVRRVEFANGAYVEHDRRTGNVRVETPGEVEVRAKGTVRIVSATQVVIMAPNVVIKAEGGATTATMEGNFTLMGNLEVIGNIHATGTIIDEGGNTNHHSH</sequence>
<dbReference type="AlphaFoldDB" id="A0A7C3GU98"/>
<dbReference type="Gene3D" id="6.20.150.10">
    <property type="match status" value="1"/>
</dbReference>
<dbReference type="InterPro" id="IPR013046">
    <property type="entry name" value="GpV/Gp45"/>
</dbReference>
<dbReference type="Proteomes" id="UP000886043">
    <property type="component" value="Unassembled WGS sequence"/>
</dbReference>
<evidence type="ECO:0000313" key="2">
    <source>
        <dbReference type="EMBL" id="HFC97923.1"/>
    </source>
</evidence>
<organism evidence="2">
    <name type="scientific">Thermosulfurimonas dismutans</name>
    <dbReference type="NCBI Taxonomy" id="999894"/>
    <lineage>
        <taxon>Bacteria</taxon>
        <taxon>Pseudomonadati</taxon>
        <taxon>Thermodesulfobacteriota</taxon>
        <taxon>Thermodesulfobacteria</taxon>
        <taxon>Thermodesulfobacteriales</taxon>
        <taxon>Thermodesulfobacteriaceae</taxon>
        <taxon>Thermosulfurimonas</taxon>
    </lineage>
</organism>
<proteinExistence type="predicted"/>
<dbReference type="NCBIfam" id="TIGR01644">
    <property type="entry name" value="phage_P2_V"/>
    <property type="match status" value="1"/>
</dbReference>
<comment type="caution">
    <text evidence="2">The sequence shown here is derived from an EMBL/GenBank/DDBJ whole genome shotgun (WGS) entry which is preliminary data.</text>
</comment>
<gene>
    <name evidence="2" type="ORF">ENJ40_05645</name>
</gene>
<feature type="domain" description="Gp5/Type VI secretion system Vgr protein OB-fold" evidence="1">
    <location>
        <begin position="22"/>
        <end position="91"/>
    </location>
</feature>
<accession>A0A7C3GU98</accession>